<dbReference type="PROSITE" id="PS51745">
    <property type="entry name" value="PB1"/>
    <property type="match status" value="1"/>
</dbReference>
<dbReference type="InterPro" id="IPR000270">
    <property type="entry name" value="PB1_dom"/>
</dbReference>
<feature type="region of interest" description="Disordered" evidence="5">
    <location>
        <begin position="511"/>
        <end position="547"/>
    </location>
</feature>
<feature type="compositionally biased region" description="Low complexity" evidence="5">
    <location>
        <begin position="517"/>
        <end position="531"/>
    </location>
</feature>
<dbReference type="GO" id="GO:0007032">
    <property type="term" value="P:endosome organization"/>
    <property type="evidence" value="ECO:0007669"/>
    <property type="project" value="TreeGrafter"/>
</dbReference>
<feature type="compositionally biased region" description="Basic and acidic residues" evidence="5">
    <location>
        <begin position="232"/>
        <end position="242"/>
    </location>
</feature>
<dbReference type="HOGENOM" id="CLU_007319_0_0_1"/>
<accession>F8P3Z8</accession>
<feature type="domain" description="PB1" evidence="7">
    <location>
        <begin position="8"/>
        <end position="84"/>
    </location>
</feature>
<dbReference type="PANTHER" id="PTHR15090">
    <property type="entry name" value="SEQUESTOSOME 1-RELATED"/>
    <property type="match status" value="1"/>
</dbReference>
<evidence type="ECO:0008006" key="9">
    <source>
        <dbReference type="Google" id="ProtNLM"/>
    </source>
</evidence>
<feature type="region of interest" description="Disordered" evidence="5">
    <location>
        <begin position="136"/>
        <end position="242"/>
    </location>
</feature>
<proteinExistence type="predicted"/>
<feature type="domain" description="ZZ-type" evidence="6">
    <location>
        <begin position="639"/>
        <end position="691"/>
    </location>
</feature>
<dbReference type="OrthoDB" id="661148at2759"/>
<evidence type="ECO:0000313" key="8">
    <source>
        <dbReference type="EMBL" id="EGO22246.1"/>
    </source>
</evidence>
<feature type="compositionally biased region" description="Basic and acidic residues" evidence="5">
    <location>
        <begin position="211"/>
        <end position="223"/>
    </location>
</feature>
<evidence type="ECO:0000256" key="5">
    <source>
        <dbReference type="SAM" id="MobiDB-lite"/>
    </source>
</evidence>
<sequence>MNGRPDRPLVVKCTFDRWNKRILFASARNCSYELLRNKVEQCFSLYAAPYVIAYKDDDGEVTDITTDTDLTEAIQYFQAGSDDPPTSSAASILSGRSFGSRKITLRVHITVDYDGPSLSDTSSLASMEEYKGRSGSQLSFSFSSSSPPEIDDDSVTVSSRDTGALQASQPRIRAASSNMVESAQGRTARFDENYQSTAYSNQSRGYGEYSGSKEESSITERKTPNGVDNPFSDDHHAEAASRYPEDPMAVFERLKLEEEARDTVSNSDHAFSISANNRGAAWLRDQNARTIKSMLGATPEPSESDSMSLSYDHQPVPEPIDGDLALQRDPRGKYYYSYTSTSSSSASQIQDSGYDDSPSLKYRTSNPFSDAAPPRPTSMQLTWLASQQKPPKPPAPSEVASYPQTNGHAPRLLPHSSHSEPLPFTKHFLEEPDDIPPEVLQVIAFAGPPAEQLTNCSQCSAPLDAIRYVCSTCGEKKPMMHWQHHNYTKGKGKVLIDDVQSFIYPPVAHRTLSSTPSLSSHDGSSEGSSQGRQHYKPLPSLPQNANSSSSLTIHNGFAEPMVETGYELCSGCIESAGIIHALRGSLPPGENLSPSSPEDARVLSQWRRSAPKQKGQLRHAYVEKVWGSWGWEDVEQDDMQGCKCSTCNTAIINKRYQCASCQKFNLCRACFSQVHDIHPSHAFLVVSEKPSRSYSEPDYLPATTHHSLEERSMMHPGVKCAHCLQDIVGARFHCAICDSVDICSNCESAGLPGNLDSADGGHISSHIMIKIPYPLETTEVQTVSRRAVHLWTGRDAAHALSNPKSKSSSVYSSHARTVVGSGMRSPLGSPNGNTVDHHIFCSGCNTSISGIRYQCTTCPSSPTSYSLCASCEEMSYSLHDPMHIFFKLPRPVQRPLESTFPFLPKLYKMPAGPVGGLTNGTMPNDYLDSLLHAAALCDRCMEHIQGAWFRCAYCAKDLCGDCEALDTHDDKHIFMVFKAQVDMPHFRQIANLENPSDSPPIIPYAVYR</sequence>
<dbReference type="GO" id="GO:0005080">
    <property type="term" value="F:protein kinase C binding"/>
    <property type="evidence" value="ECO:0007669"/>
    <property type="project" value="TreeGrafter"/>
</dbReference>
<evidence type="ECO:0000256" key="2">
    <source>
        <dbReference type="ARBA" id="ARBA00022771"/>
    </source>
</evidence>
<dbReference type="CDD" id="cd02249">
    <property type="entry name" value="ZZ"/>
    <property type="match status" value="1"/>
</dbReference>
<dbReference type="GO" id="GO:0070530">
    <property type="term" value="F:K63-linked polyubiquitin modification-dependent protein binding"/>
    <property type="evidence" value="ECO:0007669"/>
    <property type="project" value="TreeGrafter"/>
</dbReference>
<dbReference type="Pfam" id="PF00569">
    <property type="entry name" value="ZZ"/>
    <property type="match status" value="2"/>
</dbReference>
<evidence type="ECO:0000256" key="1">
    <source>
        <dbReference type="ARBA" id="ARBA00022723"/>
    </source>
</evidence>
<dbReference type="GO" id="GO:0008270">
    <property type="term" value="F:zinc ion binding"/>
    <property type="evidence" value="ECO:0007669"/>
    <property type="project" value="UniProtKB-KW"/>
</dbReference>
<feature type="compositionally biased region" description="Polar residues" evidence="5">
    <location>
        <begin position="165"/>
        <end position="185"/>
    </location>
</feature>
<evidence type="ECO:0000256" key="3">
    <source>
        <dbReference type="ARBA" id="ARBA00022833"/>
    </source>
</evidence>
<keyword evidence="3" id="KW-0862">Zinc</keyword>
<feature type="domain" description="ZZ-type" evidence="6">
    <location>
        <begin position="715"/>
        <end position="776"/>
    </location>
</feature>
<dbReference type="Gene3D" id="3.10.20.90">
    <property type="entry name" value="Phosphatidylinositol 3-kinase Catalytic Subunit, Chain A, domain 1"/>
    <property type="match status" value="1"/>
</dbReference>
<dbReference type="InterPro" id="IPR052260">
    <property type="entry name" value="Autophagy_Rcpt_SigReg"/>
</dbReference>
<dbReference type="AlphaFoldDB" id="F8P3Z8"/>
<dbReference type="GO" id="GO:0000423">
    <property type="term" value="P:mitophagy"/>
    <property type="evidence" value="ECO:0007669"/>
    <property type="project" value="TreeGrafter"/>
</dbReference>
<evidence type="ECO:0000259" key="7">
    <source>
        <dbReference type="PROSITE" id="PS51745"/>
    </source>
</evidence>
<dbReference type="CDD" id="cd02340">
    <property type="entry name" value="ZZ_NBR1_like"/>
    <property type="match status" value="1"/>
</dbReference>
<evidence type="ECO:0000259" key="6">
    <source>
        <dbReference type="PROSITE" id="PS50135"/>
    </source>
</evidence>
<dbReference type="GO" id="GO:0044753">
    <property type="term" value="C:amphisome"/>
    <property type="evidence" value="ECO:0007669"/>
    <property type="project" value="TreeGrafter"/>
</dbReference>
<dbReference type="GeneID" id="18816714"/>
<feature type="compositionally biased region" description="Low complexity" evidence="5">
    <location>
        <begin position="334"/>
        <end position="345"/>
    </location>
</feature>
<reference evidence="8" key="1">
    <citation type="submission" date="2011-04" db="EMBL/GenBank/DDBJ databases">
        <title>Evolution of plant cell wall degrading machinery underlies the functional diversity of forest fungi.</title>
        <authorList>
            <consortium name="US DOE Joint Genome Institute (JGI-PGF)"/>
            <person name="Eastwood D.C."/>
            <person name="Floudas D."/>
            <person name="Binder M."/>
            <person name="Majcherczyk A."/>
            <person name="Schneider P."/>
            <person name="Aerts A."/>
            <person name="Asiegbu F.O."/>
            <person name="Baker S.E."/>
            <person name="Barry K."/>
            <person name="Bendiksby M."/>
            <person name="Blumentritt M."/>
            <person name="Coutinho P.M."/>
            <person name="Cullen D."/>
            <person name="Cullen D."/>
            <person name="Gathman A."/>
            <person name="Goodell B."/>
            <person name="Henrissat B."/>
            <person name="Ihrmark K."/>
            <person name="Kauserud H."/>
            <person name="Kohler A."/>
            <person name="LaButti K."/>
            <person name="Lapidus A."/>
            <person name="Lavin J.L."/>
            <person name="Lee Y.-H."/>
            <person name="Lindquist E."/>
            <person name="Lilly W."/>
            <person name="Lucas S."/>
            <person name="Morin E."/>
            <person name="Murat C."/>
            <person name="Oguiza J.A."/>
            <person name="Park J."/>
            <person name="Pisabarro A.G."/>
            <person name="Riley R."/>
            <person name="Rosling A."/>
            <person name="Salamov A."/>
            <person name="Schmidt O."/>
            <person name="Schmutz J."/>
            <person name="Skrede I."/>
            <person name="Stenlid J."/>
            <person name="Wiebenga A."/>
            <person name="Xie X."/>
            <person name="Kues U."/>
            <person name="Hibbett D.S."/>
            <person name="Hoffmeister D."/>
            <person name="Hogberg N."/>
            <person name="Martin F."/>
            <person name="Grigoriev I.V."/>
            <person name="Watkinson S.C."/>
        </authorList>
    </citation>
    <scope>NUCLEOTIDE SEQUENCE</scope>
    <source>
        <strain evidence="8">S7.9</strain>
    </source>
</reference>
<dbReference type="Proteomes" id="UP000008064">
    <property type="component" value="Unassembled WGS sequence"/>
</dbReference>
<dbReference type="PROSITE" id="PS50135">
    <property type="entry name" value="ZF_ZZ_2"/>
    <property type="match status" value="2"/>
</dbReference>
<keyword evidence="2 4" id="KW-0863">Zinc-finger</keyword>
<dbReference type="KEGG" id="sla:SERLADRAFT_451123"/>
<dbReference type="Pfam" id="PF00564">
    <property type="entry name" value="PB1"/>
    <property type="match status" value="1"/>
</dbReference>
<dbReference type="GO" id="GO:0016235">
    <property type="term" value="C:aggresome"/>
    <property type="evidence" value="ECO:0007669"/>
    <property type="project" value="TreeGrafter"/>
</dbReference>
<keyword evidence="1" id="KW-0479">Metal-binding</keyword>
<dbReference type="GO" id="GO:0035973">
    <property type="term" value="P:aggrephagy"/>
    <property type="evidence" value="ECO:0007669"/>
    <property type="project" value="TreeGrafter"/>
</dbReference>
<organism>
    <name type="scientific">Serpula lacrymans var. lacrymans (strain S7.9)</name>
    <name type="common">Dry rot fungus</name>
    <dbReference type="NCBI Taxonomy" id="578457"/>
    <lineage>
        <taxon>Eukaryota</taxon>
        <taxon>Fungi</taxon>
        <taxon>Dikarya</taxon>
        <taxon>Basidiomycota</taxon>
        <taxon>Agaricomycotina</taxon>
        <taxon>Agaricomycetes</taxon>
        <taxon>Agaricomycetidae</taxon>
        <taxon>Boletales</taxon>
        <taxon>Coniophorineae</taxon>
        <taxon>Serpulaceae</taxon>
        <taxon>Serpula</taxon>
    </lineage>
</organism>
<dbReference type="InterPro" id="IPR000433">
    <property type="entry name" value="Znf_ZZ"/>
</dbReference>
<feature type="compositionally biased region" description="Low complexity" evidence="5">
    <location>
        <begin position="136"/>
        <end position="146"/>
    </location>
</feature>
<evidence type="ECO:0000256" key="4">
    <source>
        <dbReference type="PROSITE-ProRule" id="PRU00228"/>
    </source>
</evidence>
<dbReference type="InterPro" id="IPR043145">
    <property type="entry name" value="Znf_ZZ_sf"/>
</dbReference>
<feature type="region of interest" description="Disordered" evidence="5">
    <location>
        <begin position="296"/>
        <end position="415"/>
    </location>
</feature>
<dbReference type="SUPFAM" id="SSF54277">
    <property type="entry name" value="CAD &amp; PB1 domains"/>
    <property type="match status" value="1"/>
</dbReference>
<protein>
    <recommendedName>
        <fullName evidence="9">ZZ-type domain-containing protein</fullName>
    </recommendedName>
</protein>
<dbReference type="PANTHER" id="PTHR15090:SF0">
    <property type="entry name" value="SEQUESTOSOME-1"/>
    <property type="match status" value="1"/>
</dbReference>
<dbReference type="RefSeq" id="XP_007320784.1">
    <property type="nucleotide sequence ID" value="XM_007320722.1"/>
</dbReference>
<name>F8P3Z8_SERL9</name>
<feature type="compositionally biased region" description="Polar residues" evidence="5">
    <location>
        <begin position="193"/>
        <end position="202"/>
    </location>
</feature>
<gene>
    <name evidence="8" type="ORF">SERLADRAFT_451123</name>
</gene>
<dbReference type="SMART" id="SM00291">
    <property type="entry name" value="ZnF_ZZ"/>
    <property type="match status" value="4"/>
</dbReference>
<dbReference type="Gene3D" id="3.30.60.90">
    <property type="match status" value="4"/>
</dbReference>
<dbReference type="InterPro" id="IPR053793">
    <property type="entry name" value="PB1-like"/>
</dbReference>
<dbReference type="SUPFAM" id="SSF57850">
    <property type="entry name" value="RING/U-box"/>
    <property type="match status" value="4"/>
</dbReference>
<dbReference type="EMBL" id="GL945437">
    <property type="protein sequence ID" value="EGO22246.1"/>
    <property type="molecule type" value="Genomic_DNA"/>
</dbReference>